<keyword evidence="3" id="KW-1185">Reference proteome</keyword>
<proteinExistence type="predicted"/>
<evidence type="ECO:0000313" key="3">
    <source>
        <dbReference type="Proteomes" id="UP000499080"/>
    </source>
</evidence>
<feature type="region of interest" description="Disordered" evidence="1">
    <location>
        <begin position="1"/>
        <end position="49"/>
    </location>
</feature>
<feature type="compositionally biased region" description="Polar residues" evidence="1">
    <location>
        <begin position="32"/>
        <end position="41"/>
    </location>
</feature>
<gene>
    <name evidence="2" type="ORF">AVEN_211106_1</name>
</gene>
<comment type="caution">
    <text evidence="2">The sequence shown here is derived from an EMBL/GenBank/DDBJ whole genome shotgun (WGS) entry which is preliminary data.</text>
</comment>
<dbReference type="EMBL" id="BGPR01188341">
    <property type="protein sequence ID" value="GBM83908.1"/>
    <property type="molecule type" value="Genomic_DNA"/>
</dbReference>
<sequence length="49" mass="5176">YGQLHGSCAKKPTNRDVNTGSKGGVQMAINDLGQTSNSGSTYRHRIDGP</sequence>
<protein>
    <submittedName>
        <fullName evidence="2">Uncharacterized protein</fullName>
    </submittedName>
</protein>
<dbReference type="Proteomes" id="UP000499080">
    <property type="component" value="Unassembled WGS sequence"/>
</dbReference>
<reference evidence="2 3" key="1">
    <citation type="journal article" date="2019" name="Sci. Rep.">
        <title>Orb-weaving spider Araneus ventricosus genome elucidates the spidroin gene catalogue.</title>
        <authorList>
            <person name="Kono N."/>
            <person name="Nakamura H."/>
            <person name="Ohtoshi R."/>
            <person name="Moran D.A.P."/>
            <person name="Shinohara A."/>
            <person name="Yoshida Y."/>
            <person name="Fujiwara M."/>
            <person name="Mori M."/>
            <person name="Tomita M."/>
            <person name="Arakawa K."/>
        </authorList>
    </citation>
    <scope>NUCLEOTIDE SEQUENCE [LARGE SCALE GENOMIC DNA]</scope>
</reference>
<organism evidence="2 3">
    <name type="scientific">Araneus ventricosus</name>
    <name type="common">Orbweaver spider</name>
    <name type="synonym">Epeira ventricosa</name>
    <dbReference type="NCBI Taxonomy" id="182803"/>
    <lineage>
        <taxon>Eukaryota</taxon>
        <taxon>Metazoa</taxon>
        <taxon>Ecdysozoa</taxon>
        <taxon>Arthropoda</taxon>
        <taxon>Chelicerata</taxon>
        <taxon>Arachnida</taxon>
        <taxon>Araneae</taxon>
        <taxon>Araneomorphae</taxon>
        <taxon>Entelegynae</taxon>
        <taxon>Araneoidea</taxon>
        <taxon>Araneidae</taxon>
        <taxon>Araneus</taxon>
    </lineage>
</organism>
<name>A0A4Y2J2F0_ARAVE</name>
<evidence type="ECO:0000256" key="1">
    <source>
        <dbReference type="SAM" id="MobiDB-lite"/>
    </source>
</evidence>
<feature type="non-terminal residue" evidence="2">
    <location>
        <position position="1"/>
    </location>
</feature>
<accession>A0A4Y2J2F0</accession>
<dbReference type="AlphaFoldDB" id="A0A4Y2J2F0"/>
<evidence type="ECO:0000313" key="2">
    <source>
        <dbReference type="EMBL" id="GBM83908.1"/>
    </source>
</evidence>